<feature type="compositionally biased region" description="Low complexity" evidence="1">
    <location>
        <begin position="25"/>
        <end position="58"/>
    </location>
</feature>
<gene>
    <name evidence="3" type="ORF">TeGR_g6163</name>
</gene>
<feature type="chain" id="PRO_5045041380" evidence="2">
    <location>
        <begin position="21"/>
        <end position="181"/>
    </location>
</feature>
<evidence type="ECO:0000256" key="1">
    <source>
        <dbReference type="SAM" id="MobiDB-lite"/>
    </source>
</evidence>
<keyword evidence="4" id="KW-1185">Reference proteome</keyword>
<feature type="region of interest" description="Disordered" evidence="1">
    <location>
        <begin position="100"/>
        <end position="129"/>
    </location>
</feature>
<proteinExistence type="predicted"/>
<feature type="signal peptide" evidence="2">
    <location>
        <begin position="1"/>
        <end position="20"/>
    </location>
</feature>
<sequence length="181" mass="19983">MRMLACLAILVALLNTPTEALLSSSSAAAIPSKPLSSPIRSPIPSRSSPRSSPLFGSSSDDDEEPPGPFSFLSKAFAELDNFVDDATARRLGNGAQYYGKRKSSFYGKDDSMKKTSKKPSPLEDYQGPTNTGYFVWKKDEATGKLQPQTRMKGKVIETNQGFWDKFFAKEEEEERKKGGRK</sequence>
<evidence type="ECO:0000313" key="4">
    <source>
        <dbReference type="Proteomes" id="UP001165060"/>
    </source>
</evidence>
<reference evidence="3 4" key="1">
    <citation type="journal article" date="2023" name="Commun. Biol.">
        <title>Genome analysis of Parmales, the sister group of diatoms, reveals the evolutionary specialization of diatoms from phago-mixotrophs to photoautotrophs.</title>
        <authorList>
            <person name="Ban H."/>
            <person name="Sato S."/>
            <person name="Yoshikawa S."/>
            <person name="Yamada K."/>
            <person name="Nakamura Y."/>
            <person name="Ichinomiya M."/>
            <person name="Sato N."/>
            <person name="Blanc-Mathieu R."/>
            <person name="Endo H."/>
            <person name="Kuwata A."/>
            <person name="Ogata H."/>
        </authorList>
    </citation>
    <scope>NUCLEOTIDE SEQUENCE [LARGE SCALE GENOMIC DNA]</scope>
</reference>
<keyword evidence="2" id="KW-0732">Signal</keyword>
<evidence type="ECO:0000256" key="2">
    <source>
        <dbReference type="SAM" id="SignalP"/>
    </source>
</evidence>
<feature type="region of interest" description="Disordered" evidence="1">
    <location>
        <begin position="25"/>
        <end position="70"/>
    </location>
</feature>
<protein>
    <submittedName>
        <fullName evidence="3">Uncharacterized protein</fullName>
    </submittedName>
</protein>
<comment type="caution">
    <text evidence="3">The sequence shown here is derived from an EMBL/GenBank/DDBJ whole genome shotgun (WGS) entry which is preliminary data.</text>
</comment>
<accession>A0ABQ6N7Y4</accession>
<organism evidence="3 4">
    <name type="scientific">Tetraparma gracilis</name>
    <dbReference type="NCBI Taxonomy" id="2962635"/>
    <lineage>
        <taxon>Eukaryota</taxon>
        <taxon>Sar</taxon>
        <taxon>Stramenopiles</taxon>
        <taxon>Ochrophyta</taxon>
        <taxon>Bolidophyceae</taxon>
        <taxon>Parmales</taxon>
        <taxon>Triparmaceae</taxon>
        <taxon>Tetraparma</taxon>
    </lineage>
</organism>
<evidence type="ECO:0000313" key="3">
    <source>
        <dbReference type="EMBL" id="GMI43480.1"/>
    </source>
</evidence>
<dbReference type="Proteomes" id="UP001165060">
    <property type="component" value="Unassembled WGS sequence"/>
</dbReference>
<dbReference type="EMBL" id="BRYB01001127">
    <property type="protein sequence ID" value="GMI43480.1"/>
    <property type="molecule type" value="Genomic_DNA"/>
</dbReference>
<name>A0ABQ6N7Y4_9STRA</name>